<organism evidence="2 3">
    <name type="scientific">Sphingomonas paeninsulae</name>
    <dbReference type="NCBI Taxonomy" id="2319844"/>
    <lineage>
        <taxon>Bacteria</taxon>
        <taxon>Pseudomonadati</taxon>
        <taxon>Pseudomonadota</taxon>
        <taxon>Alphaproteobacteria</taxon>
        <taxon>Sphingomonadales</taxon>
        <taxon>Sphingomonadaceae</taxon>
        <taxon>Sphingomonas</taxon>
    </lineage>
</organism>
<dbReference type="PANTHER" id="PTHR43968">
    <property type="match status" value="1"/>
</dbReference>
<dbReference type="Proteomes" id="UP000276254">
    <property type="component" value="Chromosome"/>
</dbReference>
<dbReference type="PROSITE" id="PS50404">
    <property type="entry name" value="GST_NTER"/>
    <property type="match status" value="1"/>
</dbReference>
<dbReference type="RefSeq" id="WP_121155618.1">
    <property type="nucleotide sequence ID" value="NZ_CP032829.1"/>
</dbReference>
<dbReference type="AlphaFoldDB" id="A0A494TPW9"/>
<dbReference type="OrthoDB" id="9813092at2"/>
<keyword evidence="3" id="KW-1185">Reference proteome</keyword>
<dbReference type="Gene3D" id="1.20.1050.10">
    <property type="match status" value="1"/>
</dbReference>
<dbReference type="PANTHER" id="PTHR43968:SF6">
    <property type="entry name" value="GLUTATHIONE S-TRANSFERASE OMEGA"/>
    <property type="match status" value="1"/>
</dbReference>
<dbReference type="CDD" id="cd03060">
    <property type="entry name" value="GST_N_Omega_like"/>
    <property type="match status" value="1"/>
</dbReference>
<dbReference type="Pfam" id="PF13410">
    <property type="entry name" value="GST_C_2"/>
    <property type="match status" value="1"/>
</dbReference>
<accession>A0A494TPW9</accession>
<proteinExistence type="predicted"/>
<dbReference type="GO" id="GO:0016740">
    <property type="term" value="F:transferase activity"/>
    <property type="evidence" value="ECO:0007669"/>
    <property type="project" value="UniProtKB-KW"/>
</dbReference>
<evidence type="ECO:0000259" key="1">
    <source>
        <dbReference type="PROSITE" id="PS50404"/>
    </source>
</evidence>
<keyword evidence="2" id="KW-0808">Transferase</keyword>
<dbReference type="Gene3D" id="3.40.30.10">
    <property type="entry name" value="Glutaredoxin"/>
    <property type="match status" value="1"/>
</dbReference>
<name>A0A494TPW9_SPHPE</name>
<dbReference type="InterPro" id="IPR004045">
    <property type="entry name" value="Glutathione_S-Trfase_N"/>
</dbReference>
<dbReference type="InterPro" id="IPR036282">
    <property type="entry name" value="Glutathione-S-Trfase_C_sf"/>
</dbReference>
<dbReference type="EMBL" id="CP032829">
    <property type="protein sequence ID" value="AYJ87836.1"/>
    <property type="molecule type" value="Genomic_DNA"/>
</dbReference>
<dbReference type="InterPro" id="IPR036249">
    <property type="entry name" value="Thioredoxin-like_sf"/>
</dbReference>
<reference evidence="2 3" key="1">
    <citation type="submission" date="2018-09" db="EMBL/GenBank/DDBJ databases">
        <title>Sphingomonas peninsula sp. nov., isolated from fildes peninsula, Antarctic soil.</title>
        <authorList>
            <person name="Yingchao G."/>
        </authorList>
    </citation>
    <scope>NUCLEOTIDE SEQUENCE [LARGE SCALE GENOMIC DNA]</scope>
    <source>
        <strain evidence="2 3">YZ-8</strain>
    </source>
</reference>
<dbReference type="KEGG" id="spha:D3Y57_08175"/>
<gene>
    <name evidence="2" type="ORF">D3Y57_08175</name>
</gene>
<dbReference type="Pfam" id="PF13417">
    <property type="entry name" value="GST_N_3"/>
    <property type="match status" value="1"/>
</dbReference>
<dbReference type="SUPFAM" id="SSF47616">
    <property type="entry name" value="GST C-terminal domain-like"/>
    <property type="match status" value="1"/>
</dbReference>
<dbReference type="InterPro" id="IPR050983">
    <property type="entry name" value="GST_Omega/HSP26"/>
</dbReference>
<feature type="domain" description="GST N-terminal" evidence="1">
    <location>
        <begin position="3"/>
        <end position="82"/>
    </location>
</feature>
<protein>
    <submittedName>
        <fullName evidence="2">Glutathione S-transferase</fullName>
    </submittedName>
</protein>
<dbReference type="SUPFAM" id="SSF52833">
    <property type="entry name" value="Thioredoxin-like"/>
    <property type="match status" value="1"/>
</dbReference>
<dbReference type="CDD" id="cd03196">
    <property type="entry name" value="GST_C_5"/>
    <property type="match status" value="1"/>
</dbReference>
<evidence type="ECO:0000313" key="2">
    <source>
        <dbReference type="EMBL" id="AYJ87836.1"/>
    </source>
</evidence>
<dbReference type="GO" id="GO:0005737">
    <property type="term" value="C:cytoplasm"/>
    <property type="evidence" value="ECO:0007669"/>
    <property type="project" value="TreeGrafter"/>
</dbReference>
<sequence length="211" mass="23733">MNELPILYSFRRCPYAMRARMALLVSGTVCELREVKLSDKPAELIALSPKATVPVLLAPGAKIVDQSFDIMHWALTVNDPENWLASVDDPLIAANDGPFKFHLDRYKYPDRHQSDPLEHRALAVGILQTLEARLQSSDNLCGPLRSFADMATMPFVRQFANTDRAFFDAQELPRVQHWLASHIASALFETTMTSYPRWSASATEPIYLTIG</sequence>
<evidence type="ECO:0000313" key="3">
    <source>
        <dbReference type="Proteomes" id="UP000276254"/>
    </source>
</evidence>